<gene>
    <name evidence="1" type="ORF">ACFQV2_31360</name>
</gene>
<dbReference type="Proteomes" id="UP001596512">
    <property type="component" value="Unassembled WGS sequence"/>
</dbReference>
<evidence type="ECO:0000313" key="2">
    <source>
        <dbReference type="Proteomes" id="UP001596512"/>
    </source>
</evidence>
<reference evidence="2" key="1">
    <citation type="journal article" date="2019" name="Int. J. Syst. Evol. Microbiol.">
        <title>The Global Catalogue of Microorganisms (GCM) 10K type strain sequencing project: providing services to taxonomists for standard genome sequencing and annotation.</title>
        <authorList>
            <consortium name="The Broad Institute Genomics Platform"/>
            <consortium name="The Broad Institute Genome Sequencing Center for Infectious Disease"/>
            <person name="Wu L."/>
            <person name="Ma J."/>
        </authorList>
    </citation>
    <scope>NUCLEOTIDE SEQUENCE [LARGE SCALE GENOMIC DNA]</scope>
    <source>
        <strain evidence="2">JCM 17695</strain>
    </source>
</reference>
<keyword evidence="2" id="KW-1185">Reference proteome</keyword>
<organism evidence="1 2">
    <name type="scientific">Actinokineospora soli</name>
    <dbReference type="NCBI Taxonomy" id="1048753"/>
    <lineage>
        <taxon>Bacteria</taxon>
        <taxon>Bacillati</taxon>
        <taxon>Actinomycetota</taxon>
        <taxon>Actinomycetes</taxon>
        <taxon>Pseudonocardiales</taxon>
        <taxon>Pseudonocardiaceae</taxon>
        <taxon>Actinokineospora</taxon>
    </lineage>
</organism>
<name>A0ABW2TV85_9PSEU</name>
<proteinExistence type="predicted"/>
<comment type="caution">
    <text evidence="1">The sequence shown here is derived from an EMBL/GenBank/DDBJ whole genome shotgun (WGS) entry which is preliminary data.</text>
</comment>
<protein>
    <submittedName>
        <fullName evidence="1">Uncharacterized protein</fullName>
    </submittedName>
</protein>
<sequence>MDIVRPEVRAFDRADAEFRRRNGVPIPAHPTSWEPYWGLGRLDPPSGEVDAFAVEEASALLTASMSTRDPDQAARLFAQVPSARLRREHAASIPWWKRIFNSSDPQPPRVPIADLHPRAVPVWRDPATDTAVYDKPIQTLADLLALQPAALPGQTVSGGGAWGEAKDRIYAQFESLSAEYARKMQGQFAPQEALNIAIHARNAAVDARASKTLIAHWNEEIRQLLWIMRRMP</sequence>
<evidence type="ECO:0000313" key="1">
    <source>
        <dbReference type="EMBL" id="MFC7617254.1"/>
    </source>
</evidence>
<accession>A0ABW2TV85</accession>
<dbReference type="EMBL" id="JBHTEY010000004">
    <property type="protein sequence ID" value="MFC7617254.1"/>
    <property type="molecule type" value="Genomic_DNA"/>
</dbReference>